<name>A0AAW3IZY1_VIBPH</name>
<dbReference type="EMBL" id="LIRS01000033">
    <property type="protein sequence ID" value="KOY40417.1"/>
    <property type="molecule type" value="Genomic_DNA"/>
</dbReference>
<dbReference type="Proteomes" id="UP000037697">
    <property type="component" value="Unassembled WGS sequence"/>
</dbReference>
<dbReference type="RefSeq" id="WP_029559421.1">
    <property type="nucleotide sequence ID" value="NZ_JBJIMZ010000035.1"/>
</dbReference>
<proteinExistence type="predicted"/>
<dbReference type="Gene3D" id="2.30.30.110">
    <property type="match status" value="1"/>
</dbReference>
<evidence type="ECO:0000313" key="1">
    <source>
        <dbReference type="EMBL" id="KOY40417.1"/>
    </source>
</evidence>
<reference evidence="2 4" key="2">
    <citation type="submission" date="2015-08" db="EMBL/GenBank/DDBJ databases">
        <title>Draft Genome Sequences of Vibrio parahaemolyticus Strains.</title>
        <authorList>
            <person name="Gonzalez-Escalona N."/>
            <person name="DePaola A."/>
        </authorList>
    </citation>
    <scope>NUCLEOTIDE SEQUENCE [LARGE SCALE GENOMIC DNA]</scope>
    <source>
        <strain evidence="2 4">CFSAN001621</strain>
    </source>
</reference>
<dbReference type="InterPro" id="IPR003477">
    <property type="entry name" value="PemK-like"/>
</dbReference>
<protein>
    <submittedName>
        <fullName evidence="1">Uncharacterized protein</fullName>
    </submittedName>
</protein>
<dbReference type="AlphaFoldDB" id="A0AAW3IZY1"/>
<gene>
    <name evidence="1" type="ORF">ACX05_05725</name>
    <name evidence="2" type="ORF">AKG60_02725</name>
</gene>
<dbReference type="GO" id="GO:0003677">
    <property type="term" value="F:DNA binding"/>
    <property type="evidence" value="ECO:0007669"/>
    <property type="project" value="InterPro"/>
</dbReference>
<evidence type="ECO:0000313" key="2">
    <source>
        <dbReference type="EMBL" id="OQK03973.1"/>
    </source>
</evidence>
<reference evidence="1 3" key="1">
    <citation type="submission" date="2015-07" db="EMBL/GenBank/DDBJ databases">
        <title>Foodborne Vibrio parahaemolyticus Isolates.</title>
        <authorList>
            <person name="Ronholm J."/>
            <person name="Petronella N."/>
            <person name="Kenwell R."/>
            <person name="Banerjee S."/>
        </authorList>
    </citation>
    <scope>NUCLEOTIDE SEQUENCE [LARGE SCALE GENOMIC DNA]</scope>
    <source>
        <strain evidence="1 3">HS-06-05</strain>
    </source>
</reference>
<sequence>MARLKISGNVRIGHIYECEFGLFKHTDGVSTTSNRDFACEDDYNYRIPNEIIKKRAVVVIGKHRGLYLVVPISSTKETDKKPHKNPEVTGLHTKLQAGDFPETHHYEVGKERWAKSNLVCSVDGGRLRDIFNRNTNGFIPAHKVSDETLKKVREGVLIAIGMRDLIATVDAPEE</sequence>
<dbReference type="InterPro" id="IPR011067">
    <property type="entry name" value="Plasmid_toxin/cell-grow_inhib"/>
</dbReference>
<dbReference type="Pfam" id="PF02452">
    <property type="entry name" value="PemK_toxin"/>
    <property type="match status" value="1"/>
</dbReference>
<organism evidence="1 3">
    <name type="scientific">Vibrio parahaemolyticus</name>
    <dbReference type="NCBI Taxonomy" id="670"/>
    <lineage>
        <taxon>Bacteria</taxon>
        <taxon>Pseudomonadati</taxon>
        <taxon>Pseudomonadota</taxon>
        <taxon>Gammaproteobacteria</taxon>
        <taxon>Vibrionales</taxon>
        <taxon>Vibrionaceae</taxon>
        <taxon>Vibrio</taxon>
    </lineage>
</organism>
<dbReference type="Proteomes" id="UP000191946">
    <property type="component" value="Unassembled WGS sequence"/>
</dbReference>
<evidence type="ECO:0000313" key="3">
    <source>
        <dbReference type="Proteomes" id="UP000037697"/>
    </source>
</evidence>
<evidence type="ECO:0000313" key="4">
    <source>
        <dbReference type="Proteomes" id="UP000191946"/>
    </source>
</evidence>
<dbReference type="EMBL" id="LHQV01000004">
    <property type="protein sequence ID" value="OQK03973.1"/>
    <property type="molecule type" value="Genomic_DNA"/>
</dbReference>
<comment type="caution">
    <text evidence="1">The sequence shown here is derived from an EMBL/GenBank/DDBJ whole genome shotgun (WGS) entry which is preliminary data.</text>
</comment>
<accession>A0AAW3IZY1</accession>
<keyword evidence="4" id="KW-1185">Reference proteome</keyword>